<evidence type="ECO:0000256" key="2">
    <source>
        <dbReference type="ARBA" id="ARBA00009997"/>
    </source>
</evidence>
<gene>
    <name evidence="8" type="ORF">GBAR_LOCUS3152</name>
</gene>
<dbReference type="GO" id="GO:0050532">
    <property type="term" value="F:2-phosphosulfolactate phosphatase activity"/>
    <property type="evidence" value="ECO:0007669"/>
    <property type="project" value="UniProtKB-EC"/>
</dbReference>
<dbReference type="PANTHER" id="PTHR37311">
    <property type="entry name" value="2-PHOSPHOSULFOLACTATE PHOSPHATASE-RELATED"/>
    <property type="match status" value="1"/>
</dbReference>
<dbReference type="AlphaFoldDB" id="A0AA35R245"/>
<dbReference type="SUPFAM" id="SSF142823">
    <property type="entry name" value="ComB-like"/>
    <property type="match status" value="1"/>
</dbReference>
<evidence type="ECO:0000313" key="9">
    <source>
        <dbReference type="Proteomes" id="UP001174909"/>
    </source>
</evidence>
<dbReference type="InterPro" id="IPR005238">
    <property type="entry name" value="ComB-like"/>
</dbReference>
<dbReference type="Proteomes" id="UP001174909">
    <property type="component" value="Unassembled WGS sequence"/>
</dbReference>
<keyword evidence="9" id="KW-1185">Reference proteome</keyword>
<keyword evidence="5" id="KW-0460">Magnesium</keyword>
<dbReference type="InterPro" id="IPR036702">
    <property type="entry name" value="ComB-like_sf"/>
</dbReference>
<evidence type="ECO:0000256" key="1">
    <source>
        <dbReference type="ARBA" id="ARBA00001946"/>
    </source>
</evidence>
<dbReference type="PANTHER" id="PTHR37311:SF1">
    <property type="entry name" value="2-PHOSPHOSULFOLACTATE PHOSPHATASE-RELATED"/>
    <property type="match status" value="1"/>
</dbReference>
<dbReference type="EC" id="3.1.3.71" evidence="3"/>
<evidence type="ECO:0000256" key="7">
    <source>
        <dbReference type="SAM" id="MobiDB-lite"/>
    </source>
</evidence>
<dbReference type="GO" id="GO:0050545">
    <property type="term" value="F:sulfopyruvate decarboxylase activity"/>
    <property type="evidence" value="ECO:0007669"/>
    <property type="project" value="TreeGrafter"/>
</dbReference>
<comment type="similarity">
    <text evidence="2">Belongs to the ComB family.</text>
</comment>
<dbReference type="GO" id="GO:0000287">
    <property type="term" value="F:magnesium ion binding"/>
    <property type="evidence" value="ECO:0007669"/>
    <property type="project" value="InterPro"/>
</dbReference>
<comment type="catalytic activity">
    <reaction evidence="6">
        <text>(2R)-O-phospho-3-sulfolactate + H2O = (2R)-3-sulfolactate + phosphate</text>
        <dbReference type="Rhea" id="RHEA:23416"/>
        <dbReference type="ChEBI" id="CHEBI:15377"/>
        <dbReference type="ChEBI" id="CHEBI:15597"/>
        <dbReference type="ChEBI" id="CHEBI:43474"/>
        <dbReference type="ChEBI" id="CHEBI:58738"/>
        <dbReference type="EC" id="3.1.3.71"/>
    </reaction>
</comment>
<evidence type="ECO:0000256" key="5">
    <source>
        <dbReference type="ARBA" id="ARBA00022842"/>
    </source>
</evidence>
<feature type="region of interest" description="Disordered" evidence="7">
    <location>
        <begin position="206"/>
        <end position="232"/>
    </location>
</feature>
<accession>A0AA35R245</accession>
<evidence type="ECO:0000256" key="4">
    <source>
        <dbReference type="ARBA" id="ARBA00022801"/>
    </source>
</evidence>
<dbReference type="Gene3D" id="3.90.1560.10">
    <property type="entry name" value="ComB-like"/>
    <property type="match status" value="1"/>
</dbReference>
<proteinExistence type="inferred from homology"/>
<protein>
    <recommendedName>
        <fullName evidence="3">2-phosphosulfolactate phosphatase</fullName>
        <ecNumber evidence="3">3.1.3.71</ecNumber>
    </recommendedName>
</protein>
<dbReference type="EMBL" id="CASHTH010000432">
    <property type="protein sequence ID" value="CAI8001300.1"/>
    <property type="molecule type" value="Genomic_DNA"/>
</dbReference>
<evidence type="ECO:0000313" key="8">
    <source>
        <dbReference type="EMBL" id="CAI8001300.1"/>
    </source>
</evidence>
<dbReference type="Pfam" id="PF04029">
    <property type="entry name" value="2-ph_phosp"/>
    <property type="match status" value="1"/>
</dbReference>
<reference evidence="8" key="1">
    <citation type="submission" date="2023-03" db="EMBL/GenBank/DDBJ databases">
        <authorList>
            <person name="Steffen K."/>
            <person name="Cardenas P."/>
        </authorList>
    </citation>
    <scope>NUCLEOTIDE SEQUENCE</scope>
</reference>
<organism evidence="8 9">
    <name type="scientific">Geodia barretti</name>
    <name type="common">Barrett's horny sponge</name>
    <dbReference type="NCBI Taxonomy" id="519541"/>
    <lineage>
        <taxon>Eukaryota</taxon>
        <taxon>Metazoa</taxon>
        <taxon>Porifera</taxon>
        <taxon>Demospongiae</taxon>
        <taxon>Heteroscleromorpha</taxon>
        <taxon>Tetractinellida</taxon>
        <taxon>Astrophorina</taxon>
        <taxon>Geodiidae</taxon>
        <taxon>Geodia</taxon>
    </lineage>
</organism>
<comment type="caution">
    <text evidence="8">The sequence shown here is derived from an EMBL/GenBank/DDBJ whole genome shotgun (WGS) entry which is preliminary data.</text>
</comment>
<evidence type="ECO:0000256" key="6">
    <source>
        <dbReference type="ARBA" id="ARBA00033711"/>
    </source>
</evidence>
<comment type="cofactor">
    <cofactor evidence="1">
        <name>Mg(2+)</name>
        <dbReference type="ChEBI" id="CHEBI:18420"/>
    </cofactor>
</comment>
<evidence type="ECO:0000256" key="3">
    <source>
        <dbReference type="ARBA" id="ARBA00012953"/>
    </source>
</evidence>
<sequence>MEIRIGSLSRDAGEARGAALVIDVFRAFTTAAIAFDLGAERITLVAEVEEALAVRQRNPAIADILMGEVGGQRPDGFDYGNSPYEASSVDFAGKTVVQSTRAGTVGTAAAGAAGCDPIYVTSFVVAGATARALLSENPLPERVTILAMGDQGVDRSDEDEHCALYLRNRLEGRNPDPEALRKLIMAGGATQKFFDDDTAAVPPSGCLASPGSGPLRLRNAREPGGRPAGSAAGGVNDFAALPYIATVP</sequence>
<name>A0AA35R245_GEOBA</name>
<keyword evidence="4" id="KW-0378">Hydrolase</keyword>